<evidence type="ECO:0000256" key="1">
    <source>
        <dbReference type="ARBA" id="ARBA00004651"/>
    </source>
</evidence>
<evidence type="ECO:0000313" key="9">
    <source>
        <dbReference type="Proteomes" id="UP000020766"/>
    </source>
</evidence>
<evidence type="ECO:0000256" key="5">
    <source>
        <dbReference type="ARBA" id="ARBA00022989"/>
    </source>
</evidence>
<keyword evidence="5 7" id="KW-1133">Transmembrane helix</keyword>
<dbReference type="RefSeq" id="WP_043380381.1">
    <property type="nucleotide sequence ID" value="NZ_JBOK01000004.1"/>
</dbReference>
<dbReference type="STRING" id="225991.MA05_15445"/>
<dbReference type="PANTHER" id="PTHR33452">
    <property type="entry name" value="OXIDOREDUCTASE CATD-RELATED"/>
    <property type="match status" value="1"/>
</dbReference>
<dbReference type="PANTHER" id="PTHR33452:SF1">
    <property type="entry name" value="INNER MEMBRANE PROTEIN YPHA-RELATED"/>
    <property type="match status" value="1"/>
</dbReference>
<dbReference type="Proteomes" id="UP000020766">
    <property type="component" value="Unassembled WGS sequence"/>
</dbReference>
<feature type="transmembrane region" description="Helical" evidence="7">
    <location>
        <begin position="12"/>
        <end position="31"/>
    </location>
</feature>
<keyword evidence="6 7" id="KW-0472">Membrane</keyword>
<evidence type="ECO:0000256" key="3">
    <source>
        <dbReference type="ARBA" id="ARBA00022475"/>
    </source>
</evidence>
<evidence type="ECO:0000256" key="7">
    <source>
        <dbReference type="SAM" id="Phobius"/>
    </source>
</evidence>
<sequence length="129" mass="13784">MSFWKHFHHPLAAMVLLRVTLAVLLLFHGWAKITGGIAGIEALVVKAGLSAFLAYGVFIGEVIAPLLLLVGLCVVPAALLIAVNMLVALVLVHGPHWLQISKSGGWALELQAFFLITALVVAMSHSRSK</sequence>
<dbReference type="EMBL" id="JBOK01000004">
    <property type="protein sequence ID" value="EXU81165.1"/>
    <property type="molecule type" value="Genomic_DNA"/>
</dbReference>
<gene>
    <name evidence="8" type="ORF">AX13_13710</name>
</gene>
<name>A0A014P4U2_9BURK</name>
<feature type="transmembrane region" description="Helical" evidence="7">
    <location>
        <begin position="37"/>
        <end position="59"/>
    </location>
</feature>
<accession>A0A014P4U2</accession>
<proteinExistence type="inferred from homology"/>
<dbReference type="PATRIC" id="fig|1457173.3.peg.1074"/>
<evidence type="ECO:0000313" key="8">
    <source>
        <dbReference type="EMBL" id="EXU81165.1"/>
    </source>
</evidence>
<protein>
    <submittedName>
        <fullName evidence="8">DoxX family protein</fullName>
    </submittedName>
</protein>
<keyword evidence="3" id="KW-1003">Cell membrane</keyword>
<feature type="transmembrane region" description="Helical" evidence="7">
    <location>
        <begin position="104"/>
        <end position="123"/>
    </location>
</feature>
<keyword evidence="4 7" id="KW-0812">Transmembrane</keyword>
<dbReference type="InterPro" id="IPR051907">
    <property type="entry name" value="DoxX-like_oxidoreductase"/>
</dbReference>
<evidence type="ECO:0000256" key="6">
    <source>
        <dbReference type="ARBA" id="ARBA00023136"/>
    </source>
</evidence>
<dbReference type="Pfam" id="PF07681">
    <property type="entry name" value="DoxX"/>
    <property type="match status" value="1"/>
</dbReference>
<keyword evidence="9" id="KW-1185">Reference proteome</keyword>
<dbReference type="InterPro" id="IPR032808">
    <property type="entry name" value="DoxX"/>
</dbReference>
<feature type="transmembrane region" description="Helical" evidence="7">
    <location>
        <begin position="66"/>
        <end position="92"/>
    </location>
</feature>
<organism evidence="8 9">
    <name type="scientific">Comamonas aquatica DA1877</name>
    <dbReference type="NCBI Taxonomy" id="1457173"/>
    <lineage>
        <taxon>Bacteria</taxon>
        <taxon>Pseudomonadati</taxon>
        <taxon>Pseudomonadota</taxon>
        <taxon>Betaproteobacteria</taxon>
        <taxon>Burkholderiales</taxon>
        <taxon>Comamonadaceae</taxon>
        <taxon>Comamonas</taxon>
    </lineage>
</organism>
<reference evidence="8 9" key="1">
    <citation type="submission" date="2014-01" db="EMBL/GenBank/DDBJ databases">
        <title>Interspecies Systems Biology Uncovers Metabolites Affecting C. elegans Gene Expression and Life History Traits.</title>
        <authorList>
            <person name="Watson E."/>
            <person name="Macneil L.T."/>
            <person name="Ritter A.D."/>
            <person name="Yilmaz L.S."/>
            <person name="Rosebrock A.P."/>
            <person name="Caudy A.A."/>
            <person name="Walhout A.J."/>
        </authorList>
    </citation>
    <scope>NUCLEOTIDE SEQUENCE [LARGE SCALE GENOMIC DNA]</scope>
    <source>
        <strain evidence="8 9">DA1877</strain>
    </source>
</reference>
<comment type="similarity">
    <text evidence="2">Belongs to the DoxX family.</text>
</comment>
<dbReference type="AlphaFoldDB" id="A0A014P4U2"/>
<comment type="subcellular location">
    <subcellularLocation>
        <location evidence="1">Cell membrane</location>
        <topology evidence="1">Multi-pass membrane protein</topology>
    </subcellularLocation>
</comment>
<evidence type="ECO:0000256" key="2">
    <source>
        <dbReference type="ARBA" id="ARBA00006679"/>
    </source>
</evidence>
<dbReference type="GO" id="GO:0005886">
    <property type="term" value="C:plasma membrane"/>
    <property type="evidence" value="ECO:0007669"/>
    <property type="project" value="UniProtKB-SubCell"/>
</dbReference>
<evidence type="ECO:0000256" key="4">
    <source>
        <dbReference type="ARBA" id="ARBA00022692"/>
    </source>
</evidence>
<comment type="caution">
    <text evidence="8">The sequence shown here is derived from an EMBL/GenBank/DDBJ whole genome shotgun (WGS) entry which is preliminary data.</text>
</comment>